<evidence type="ECO:0000256" key="2">
    <source>
        <dbReference type="ARBA" id="ARBA00004496"/>
    </source>
</evidence>
<dbReference type="InterPro" id="IPR056518">
    <property type="entry name" value="HEAT_Ints3_C"/>
</dbReference>
<feature type="domain" description="Ints3-like C-terminal" evidence="10">
    <location>
        <begin position="610"/>
        <end position="1014"/>
    </location>
</feature>
<feature type="compositionally biased region" description="Basic and acidic residues" evidence="8">
    <location>
        <begin position="547"/>
        <end position="588"/>
    </location>
</feature>
<dbReference type="AlphaFoldDB" id="A0AAV5WCC2"/>
<dbReference type="InterPro" id="IPR019333">
    <property type="entry name" value="INTS3_N"/>
</dbReference>
<feature type="region of interest" description="Disordered" evidence="8">
    <location>
        <begin position="482"/>
        <end position="588"/>
    </location>
</feature>
<evidence type="ECO:0000256" key="7">
    <source>
        <dbReference type="ARBA" id="ARBA00054331"/>
    </source>
</evidence>
<keyword evidence="4" id="KW-0963">Cytoplasm</keyword>
<evidence type="ECO:0000256" key="8">
    <source>
        <dbReference type="SAM" id="MobiDB-lite"/>
    </source>
</evidence>
<feature type="compositionally biased region" description="Basic and acidic residues" evidence="8">
    <location>
        <begin position="1040"/>
        <end position="1052"/>
    </location>
</feature>
<dbReference type="Proteomes" id="UP001432322">
    <property type="component" value="Unassembled WGS sequence"/>
</dbReference>
<comment type="subcellular location">
    <subcellularLocation>
        <location evidence="2">Cytoplasm</location>
    </subcellularLocation>
    <subcellularLocation>
        <location evidence="1">Nucleus</location>
    </subcellularLocation>
</comment>
<feature type="compositionally biased region" description="Low complexity" evidence="8">
    <location>
        <begin position="495"/>
        <end position="507"/>
    </location>
</feature>
<dbReference type="EMBL" id="BTSY01000005">
    <property type="protein sequence ID" value="GMT28379.1"/>
    <property type="molecule type" value="Genomic_DNA"/>
</dbReference>
<sequence>VSRMSDPRMARKGGLNGSKLLKVRDKYNSEATSFERHWEGHYVHFIRNNLTSLSETQFRDRLIAMGNAPDTRERVTQGLLFGLLTEPENTNKYFAYLGEIATDNWYSTLCNMNMILFEYFTKITDGAKSQIVNFFRLAIKANVGKIDNVIMNFVRYGSDGSDFGSRVRLIKGVVDMLSEKEGKDWILNLKGMSMLMPTLLNIVVRMIVDMPQGPGAEVTRTAFLNFAFFIVARRLQCCLYLGRDLLLILMRVSRTSQFAPLWRDLIKNPGQFGGAFKNVEDLLNRPPHNSIFPLKMSIPMQRQVEFMLCQLKHGNHEKHLEWFTQWNLSASDSSSLRADIIRFVLASTHSKEFNAEMRATIAYSMLTGSNPGAEMQWAKLMLWWDWFGFGLTENPSPIENTHFVLRLAINAQPVIGQTLLEFAMREISKLHPPLAPFFRTSFNNAYKVISEKQGHSAVMYVLENARLDVSIRELCKSELSGKASNIGGIGDRRGSSSSNRPPLSKPSMISQPGTSGAERSKSLPSTTTPPYPTPPLAAAAAALPRGVKREAERSEKNGEKKEEERMKDRRVERKKEGRDGKEKGEIQESLKGLKGELKTLAIEMNNVFKDERSDEGEKCAAVQKLMEHIQDNEDIHDDDGQLENVGHLMGCLLRPLVPIDGTNLLPEKKSVDRLENESLSECFAGPLYVVFRSLSLSESRSAIESIISWMREKDNAVTYLLLFFLKVYSEDSNLPSASYENVATHFESTLDSRLSDDLDLMAKDDRRLFSFCLPFVFKAFPIVASGCIGLFRTFSHFADSEILSQFLGAVYREDITLFRKDSFNQIVQDSLDWEAIPEMIFWQLIHGDGVTAEWFYPLYTKVNSTKNSVAAAQLLILLKRHEPNTSIVRAVMSRPMNVEDNFTTSALKVMIEDDECCTKTADIMASIMKKQMSSGEILMSSLNSKNSKTKTTSNKLSMEHMFFHLTELSSRCLVKEKRMTELLLTSTSFRDMIQSTKKSEKTSVLFSKFEKLFSFVEMLDEQRNMSRSLRGNRSGSSRGTKREATPVEDETKKKKKPVYIVDSDSD</sequence>
<gene>
    <name evidence="11" type="ORF">PFISCL1PPCAC_19676</name>
</gene>
<protein>
    <recommendedName>
        <fullName evidence="6">SOSS complex subunit A homolog</fullName>
    </recommendedName>
</protein>
<evidence type="ECO:0000256" key="4">
    <source>
        <dbReference type="ARBA" id="ARBA00022490"/>
    </source>
</evidence>
<reference evidence="11" key="1">
    <citation type="submission" date="2023-10" db="EMBL/GenBank/DDBJ databases">
        <title>Genome assembly of Pristionchus species.</title>
        <authorList>
            <person name="Yoshida K."/>
            <person name="Sommer R.J."/>
        </authorList>
    </citation>
    <scope>NUCLEOTIDE SEQUENCE</scope>
    <source>
        <strain evidence="11">RS5133</strain>
    </source>
</reference>
<name>A0AAV5WCC2_9BILA</name>
<organism evidence="11 12">
    <name type="scientific">Pristionchus fissidentatus</name>
    <dbReference type="NCBI Taxonomy" id="1538716"/>
    <lineage>
        <taxon>Eukaryota</taxon>
        <taxon>Metazoa</taxon>
        <taxon>Ecdysozoa</taxon>
        <taxon>Nematoda</taxon>
        <taxon>Chromadorea</taxon>
        <taxon>Rhabditida</taxon>
        <taxon>Rhabditina</taxon>
        <taxon>Diplogasteromorpha</taxon>
        <taxon>Diplogasteroidea</taxon>
        <taxon>Neodiplogasteridae</taxon>
        <taxon>Pristionchus</taxon>
    </lineage>
</organism>
<evidence type="ECO:0000256" key="1">
    <source>
        <dbReference type="ARBA" id="ARBA00004123"/>
    </source>
</evidence>
<accession>A0AAV5WCC2</accession>
<comment type="similarity">
    <text evidence="3">Belongs to the Integrator subunit 3 family.</text>
</comment>
<evidence type="ECO:0000256" key="3">
    <source>
        <dbReference type="ARBA" id="ARBA00006130"/>
    </source>
</evidence>
<feature type="non-terminal residue" evidence="11">
    <location>
        <position position="1"/>
    </location>
</feature>
<dbReference type="PANTHER" id="PTHR13587">
    <property type="entry name" value="INTEGRATOR COMPLEX SUBUNIT 3"/>
    <property type="match status" value="1"/>
</dbReference>
<keyword evidence="12" id="KW-1185">Reference proteome</keyword>
<dbReference type="PANTHER" id="PTHR13587:SF7">
    <property type="entry name" value="INTEGRATOR COMPLEX SUBUNIT 3"/>
    <property type="match status" value="1"/>
</dbReference>
<evidence type="ECO:0000259" key="10">
    <source>
        <dbReference type="Pfam" id="PF24566"/>
    </source>
</evidence>
<comment type="function">
    <text evidence="7">Component of the integrator complex, a multiprotein complex that terminates RNA polymerase II (Pol II) transcription in the promoter-proximal region of genes. The integrator complex provides a quality checkpoint during transcription elongation by driving premature transcription termination of transcripts that are unfavorably configured for transcriptional elongation: the complex terminates transcription by (1) catalyzing dephosphorylation of the C-terminal domain (CTD) of Pol II subunit Polr2A/Rbp1 and Spt5, and (2) degrading the exiting nascent RNA transcript via endonuclease activity. The integrator complex is also involved in the 3'-end processing of the U7 snRNA, and also the spliceosomal snRNAs U1, U2, U4 and U5.</text>
</comment>
<evidence type="ECO:0000256" key="5">
    <source>
        <dbReference type="ARBA" id="ARBA00023242"/>
    </source>
</evidence>
<evidence type="ECO:0000259" key="9">
    <source>
        <dbReference type="Pfam" id="PF10189"/>
    </source>
</evidence>
<keyword evidence="5" id="KW-0539">Nucleus</keyword>
<comment type="caution">
    <text evidence="11">The sequence shown here is derived from an EMBL/GenBank/DDBJ whole genome shotgun (WGS) entry which is preliminary data.</text>
</comment>
<feature type="compositionally biased region" description="Low complexity" evidence="8">
    <location>
        <begin position="1025"/>
        <end position="1038"/>
    </location>
</feature>
<dbReference type="InterPro" id="IPR045334">
    <property type="entry name" value="INTS3"/>
</dbReference>
<dbReference type="GO" id="GO:0005737">
    <property type="term" value="C:cytoplasm"/>
    <property type="evidence" value="ECO:0007669"/>
    <property type="project" value="UniProtKB-SubCell"/>
</dbReference>
<feature type="region of interest" description="Disordered" evidence="8">
    <location>
        <begin position="1024"/>
        <end position="1066"/>
    </location>
</feature>
<dbReference type="GO" id="GO:0005634">
    <property type="term" value="C:nucleus"/>
    <property type="evidence" value="ECO:0007669"/>
    <property type="project" value="UniProtKB-SubCell"/>
</dbReference>
<evidence type="ECO:0000313" key="11">
    <source>
        <dbReference type="EMBL" id="GMT28379.1"/>
    </source>
</evidence>
<dbReference type="Pfam" id="PF24566">
    <property type="entry name" value="HEAT_Ints3_C"/>
    <property type="match status" value="1"/>
</dbReference>
<evidence type="ECO:0000313" key="12">
    <source>
        <dbReference type="Proteomes" id="UP001432322"/>
    </source>
</evidence>
<dbReference type="Pfam" id="PF10189">
    <property type="entry name" value="Ints3_N"/>
    <property type="match status" value="1"/>
</dbReference>
<proteinExistence type="inferred from homology"/>
<evidence type="ECO:0000256" key="6">
    <source>
        <dbReference type="ARBA" id="ARBA00032741"/>
    </source>
</evidence>
<feature type="domain" description="Integrator complex subunit 3 N-terminal" evidence="9">
    <location>
        <begin position="72"/>
        <end position="476"/>
    </location>
</feature>